<dbReference type="Pfam" id="PF13440">
    <property type="entry name" value="Polysacc_synt_3"/>
    <property type="match status" value="1"/>
</dbReference>
<dbReference type="Proteomes" id="UP000184241">
    <property type="component" value="Unassembled WGS sequence"/>
</dbReference>
<sequence length="432" mass="48637">MSNLNKYIKKLMDKGLFHIFGANIINKIILFFNNAVIVRLVTIQEFSAYSYANNILSIVLLLNGLGVTSGLLQFCSSNIPKGNKASYEKYAYKIGVISNLIITLMILIISVIIKLPVDSSNGLLLLMSGMPVLSFILEYVMIKFRTNLQNDKFSYINTINTVLIFLSTIIGGLIGDIDTIIMLRYVSTIIPIIVAYLWLKKDINQITRAKVLLKSTKSEFMKFSITSLTNNALSQILYLFDIFLIGILITDNTSVGIYRTATLIPFTLNFIPLSIATFIYPYFVVNSNNKRWLIKNTKRLISIMALFNIIISLVLVIFAPLIIRLLFGQQYIEAVPSFRLLSIGYFIAGTFRIPVGNILTMLKKIKYLLFVTISTGIVNIVLDYILISRIGYNGAAVTVVIVYTLSSLMTFPYLVYNLKHGISKHINKKTTV</sequence>
<feature type="transmembrane region" description="Helical" evidence="6">
    <location>
        <begin position="393"/>
        <end position="416"/>
    </location>
</feature>
<comment type="subcellular location">
    <subcellularLocation>
        <location evidence="1">Cell membrane</location>
        <topology evidence="1">Multi-pass membrane protein</topology>
    </subcellularLocation>
</comment>
<keyword evidence="4 6" id="KW-1133">Transmembrane helix</keyword>
<feature type="transmembrane region" description="Helical" evidence="6">
    <location>
        <begin position="367"/>
        <end position="387"/>
    </location>
</feature>
<keyword evidence="2" id="KW-1003">Cell membrane</keyword>
<feature type="transmembrane region" description="Helical" evidence="6">
    <location>
        <begin position="261"/>
        <end position="284"/>
    </location>
</feature>
<keyword evidence="5 6" id="KW-0472">Membrane</keyword>
<gene>
    <name evidence="7" type="ORF">SAMN02745941_04251</name>
</gene>
<dbReference type="PANTHER" id="PTHR30250:SF11">
    <property type="entry name" value="O-ANTIGEN TRANSPORTER-RELATED"/>
    <property type="match status" value="1"/>
</dbReference>
<feature type="transmembrane region" description="Helical" evidence="6">
    <location>
        <begin position="123"/>
        <end position="142"/>
    </location>
</feature>
<dbReference type="EMBL" id="FQXU01000019">
    <property type="protein sequence ID" value="SHI73681.1"/>
    <property type="molecule type" value="Genomic_DNA"/>
</dbReference>
<organism evidence="7 8">
    <name type="scientific">Clostridium intestinale DSM 6191</name>
    <dbReference type="NCBI Taxonomy" id="1121320"/>
    <lineage>
        <taxon>Bacteria</taxon>
        <taxon>Bacillati</taxon>
        <taxon>Bacillota</taxon>
        <taxon>Clostridia</taxon>
        <taxon>Eubacteriales</taxon>
        <taxon>Clostridiaceae</taxon>
        <taxon>Clostridium</taxon>
    </lineage>
</organism>
<dbReference type="GO" id="GO:0005886">
    <property type="term" value="C:plasma membrane"/>
    <property type="evidence" value="ECO:0007669"/>
    <property type="project" value="UniProtKB-SubCell"/>
</dbReference>
<evidence type="ECO:0000256" key="1">
    <source>
        <dbReference type="ARBA" id="ARBA00004651"/>
    </source>
</evidence>
<evidence type="ECO:0000256" key="4">
    <source>
        <dbReference type="ARBA" id="ARBA00022989"/>
    </source>
</evidence>
<dbReference type="RefSeq" id="WP_073022566.1">
    <property type="nucleotide sequence ID" value="NZ_FQXU01000019.1"/>
</dbReference>
<feature type="transmembrane region" description="Helical" evidence="6">
    <location>
        <begin position="55"/>
        <end position="75"/>
    </location>
</feature>
<name>A0A1M6DKK7_9CLOT</name>
<dbReference type="PANTHER" id="PTHR30250">
    <property type="entry name" value="PST FAMILY PREDICTED COLANIC ACID TRANSPORTER"/>
    <property type="match status" value="1"/>
</dbReference>
<feature type="transmembrane region" description="Helical" evidence="6">
    <location>
        <begin position="20"/>
        <end position="43"/>
    </location>
</feature>
<dbReference type="AlphaFoldDB" id="A0A1M6DKK7"/>
<keyword evidence="3 6" id="KW-0812">Transmembrane</keyword>
<evidence type="ECO:0000256" key="6">
    <source>
        <dbReference type="SAM" id="Phobius"/>
    </source>
</evidence>
<accession>A0A1M6DKK7</accession>
<evidence type="ECO:0000313" key="8">
    <source>
        <dbReference type="Proteomes" id="UP000184241"/>
    </source>
</evidence>
<protein>
    <submittedName>
        <fullName evidence="7">Membrane protein involved in the export of O-antigen and teichoic acid</fullName>
    </submittedName>
</protein>
<feature type="transmembrane region" description="Helical" evidence="6">
    <location>
        <begin position="305"/>
        <end position="326"/>
    </location>
</feature>
<feature type="transmembrane region" description="Helical" evidence="6">
    <location>
        <begin position="338"/>
        <end position="355"/>
    </location>
</feature>
<feature type="transmembrane region" description="Helical" evidence="6">
    <location>
        <begin position="154"/>
        <end position="174"/>
    </location>
</feature>
<feature type="transmembrane region" description="Helical" evidence="6">
    <location>
        <begin position="96"/>
        <end position="117"/>
    </location>
</feature>
<feature type="transmembrane region" description="Helical" evidence="6">
    <location>
        <begin position="220"/>
        <end position="249"/>
    </location>
</feature>
<evidence type="ECO:0000256" key="5">
    <source>
        <dbReference type="ARBA" id="ARBA00023136"/>
    </source>
</evidence>
<proteinExistence type="predicted"/>
<evidence type="ECO:0000256" key="2">
    <source>
        <dbReference type="ARBA" id="ARBA00022475"/>
    </source>
</evidence>
<reference evidence="7 8" key="1">
    <citation type="submission" date="2016-11" db="EMBL/GenBank/DDBJ databases">
        <authorList>
            <person name="Jaros S."/>
            <person name="Januszkiewicz K."/>
            <person name="Wedrychowicz H."/>
        </authorList>
    </citation>
    <scope>NUCLEOTIDE SEQUENCE [LARGE SCALE GENOMIC DNA]</scope>
    <source>
        <strain evidence="7 8">DSM 6191</strain>
    </source>
</reference>
<feature type="transmembrane region" description="Helical" evidence="6">
    <location>
        <begin position="180"/>
        <end position="199"/>
    </location>
</feature>
<evidence type="ECO:0000313" key="7">
    <source>
        <dbReference type="EMBL" id="SHI73681.1"/>
    </source>
</evidence>
<evidence type="ECO:0000256" key="3">
    <source>
        <dbReference type="ARBA" id="ARBA00022692"/>
    </source>
</evidence>
<dbReference type="InterPro" id="IPR050833">
    <property type="entry name" value="Poly_Biosynth_Transport"/>
</dbReference>